<protein>
    <submittedName>
        <fullName evidence="2">SDR family NAD(P)-dependent oxidoreductase</fullName>
    </submittedName>
</protein>
<gene>
    <name evidence="2" type="ORF">OE105_10855</name>
</gene>
<dbReference type="RefSeq" id="WP_275420197.1">
    <property type="nucleotide sequence ID" value="NZ_CP106877.1"/>
</dbReference>
<dbReference type="AlphaFoldDB" id="A0A9E8LYT4"/>
<dbReference type="GO" id="GO:0005737">
    <property type="term" value="C:cytoplasm"/>
    <property type="evidence" value="ECO:0007669"/>
    <property type="project" value="TreeGrafter"/>
</dbReference>
<dbReference type="KEGG" id="fhl:OE105_10855"/>
<sequence>MRKMLVLGASGGMGYSIVNELVERGYHVRAFARNRERLEKLYKNRTDVELFTGDLLQFQDILEATKDVDIIFHAAGFPYVQWAEKLPVSTKNILEAAKQNGAKLAVVDNIYAYGRASGGKVTERKPKNPHTKKGKIRLQMEQMIKQSGVEYVIAHFPDFYGPNAENSVMHYFLENVMKNKKAIFVGDPTLKREYIFTPDGAKALVSLALTEKAYGQNWNIPGYGGITGEEIIRYVRHLTGYRQKVRTITKWKIKLLGLFDRNLREVVEMFYLYEQPIFLSGEKYERELGPLPKTPYEEGLKRTVEFMKKSGDES</sequence>
<dbReference type="InterPro" id="IPR051783">
    <property type="entry name" value="NAD(P)-dependent_oxidoreduct"/>
</dbReference>
<dbReference type="Pfam" id="PF01370">
    <property type="entry name" value="Epimerase"/>
    <property type="match status" value="1"/>
</dbReference>
<reference evidence="2" key="1">
    <citation type="submission" date="2022-09" db="EMBL/GenBank/DDBJ databases">
        <title>Complete Genomes of Fervidibacillus albus and Fervidibacillus halotolerans isolated from tidal flat sediments.</title>
        <authorList>
            <person name="Kwon K.K."/>
            <person name="Yang S.-H."/>
            <person name="Park M.J."/>
            <person name="Oh H.-M."/>
        </authorList>
    </citation>
    <scope>NUCLEOTIDE SEQUENCE</scope>
    <source>
        <strain evidence="2">MEBiC13594</strain>
    </source>
</reference>
<dbReference type="GO" id="GO:0004029">
    <property type="term" value="F:aldehyde dehydrogenase (NAD+) activity"/>
    <property type="evidence" value="ECO:0007669"/>
    <property type="project" value="TreeGrafter"/>
</dbReference>
<organism evidence="2 3">
    <name type="scientific">Fervidibacillus halotolerans</name>
    <dbReference type="NCBI Taxonomy" id="2980027"/>
    <lineage>
        <taxon>Bacteria</taxon>
        <taxon>Bacillati</taxon>
        <taxon>Bacillota</taxon>
        <taxon>Bacilli</taxon>
        <taxon>Bacillales</taxon>
        <taxon>Bacillaceae</taxon>
        <taxon>Fervidibacillus</taxon>
    </lineage>
</organism>
<dbReference type="PANTHER" id="PTHR48079">
    <property type="entry name" value="PROTEIN YEEZ"/>
    <property type="match status" value="1"/>
</dbReference>
<evidence type="ECO:0000313" key="2">
    <source>
        <dbReference type="EMBL" id="WAA12066.1"/>
    </source>
</evidence>
<dbReference type="SUPFAM" id="SSF51735">
    <property type="entry name" value="NAD(P)-binding Rossmann-fold domains"/>
    <property type="match status" value="1"/>
</dbReference>
<proteinExistence type="predicted"/>
<evidence type="ECO:0000313" key="3">
    <source>
        <dbReference type="Proteomes" id="UP001164726"/>
    </source>
</evidence>
<keyword evidence="3" id="KW-1185">Reference proteome</keyword>
<dbReference type="InterPro" id="IPR001509">
    <property type="entry name" value="Epimerase_deHydtase"/>
</dbReference>
<dbReference type="InterPro" id="IPR036291">
    <property type="entry name" value="NAD(P)-bd_dom_sf"/>
</dbReference>
<feature type="domain" description="NAD-dependent epimerase/dehydratase" evidence="1">
    <location>
        <begin position="4"/>
        <end position="220"/>
    </location>
</feature>
<accession>A0A9E8LYT4</accession>
<name>A0A9E8LYT4_9BACI</name>
<evidence type="ECO:0000259" key="1">
    <source>
        <dbReference type="Pfam" id="PF01370"/>
    </source>
</evidence>
<dbReference type="EMBL" id="CP106877">
    <property type="protein sequence ID" value="WAA12066.1"/>
    <property type="molecule type" value="Genomic_DNA"/>
</dbReference>
<dbReference type="PANTHER" id="PTHR48079:SF6">
    <property type="entry name" value="NAD(P)-BINDING DOMAIN-CONTAINING PROTEIN-RELATED"/>
    <property type="match status" value="1"/>
</dbReference>
<dbReference type="Proteomes" id="UP001164726">
    <property type="component" value="Chromosome"/>
</dbReference>
<dbReference type="Gene3D" id="3.40.50.720">
    <property type="entry name" value="NAD(P)-binding Rossmann-like Domain"/>
    <property type="match status" value="1"/>
</dbReference>